<dbReference type="InterPro" id="IPR000525">
    <property type="entry name" value="Initiator_Rep_WH1"/>
</dbReference>
<feature type="domain" description="Initiator Rep protein WH1" evidence="3">
    <location>
        <begin position="28"/>
        <end position="198"/>
    </location>
</feature>
<name>A0ABM7VLT9_9BACT</name>
<reference evidence="4 5" key="1">
    <citation type="submission" date="2021-12" db="EMBL/GenBank/DDBJ databases">
        <title>Genome sequencing of bacteria with rrn-lacking chromosome and rrn-plasmid.</title>
        <authorList>
            <person name="Anda M."/>
            <person name="Iwasaki W."/>
        </authorList>
    </citation>
    <scope>NUCLEOTIDE SEQUENCE [LARGE SCALE GENOMIC DNA]</scope>
    <source>
        <strain evidence="4 5">NBRC 101262</strain>
        <plasmid evidence="4 5">pPP5</plasmid>
    </source>
</reference>
<dbReference type="Proteomes" id="UP001354989">
    <property type="component" value="Plasmid pPP5"/>
</dbReference>
<protein>
    <recommendedName>
        <fullName evidence="3">Initiator Rep protein WH1 domain-containing protein</fullName>
    </recommendedName>
</protein>
<dbReference type="RefSeq" id="WP_338399258.1">
    <property type="nucleotide sequence ID" value="NZ_AP025297.1"/>
</dbReference>
<accession>A0ABM7VLT9</accession>
<evidence type="ECO:0000259" key="3">
    <source>
        <dbReference type="Pfam" id="PF01051"/>
    </source>
</evidence>
<dbReference type="InterPro" id="IPR036390">
    <property type="entry name" value="WH_DNA-bd_sf"/>
</dbReference>
<keyword evidence="4" id="KW-0614">Plasmid</keyword>
<geneLocation type="plasmid" evidence="4 5">
    <name>pPP5</name>
</geneLocation>
<dbReference type="InterPro" id="IPR036388">
    <property type="entry name" value="WH-like_DNA-bd_sf"/>
</dbReference>
<evidence type="ECO:0000313" key="5">
    <source>
        <dbReference type="Proteomes" id="UP001354989"/>
    </source>
</evidence>
<keyword evidence="5" id="KW-1185">Reference proteome</keyword>
<evidence type="ECO:0000256" key="2">
    <source>
        <dbReference type="SAM" id="MobiDB-lite"/>
    </source>
</evidence>
<dbReference type="EMBL" id="AP025297">
    <property type="protein sequence ID" value="BDD01962.1"/>
    <property type="molecule type" value="Genomic_DNA"/>
</dbReference>
<sequence>MIEEDKSSELEVESITSDSDITRLNLVIRKDNEYIQGMHHSLSVIQHRIILDAVWKSMLCEQGEMTYDYPVDDGFPYVKLDLKFISGLDSLHELSGAAKRSIRTQLGDLTRTSFNLKYRNKKNGKDFSADYPIATGVVGEIGRGKKADYNGGDIYIRLNEVLINRFKPNFDKGYFTQYRLQNVYNLSRGHSWALYDLLRQELNKRRVAYAELVYELEYLVENLSKGKYRKKNGNIDFNAFKTRVLLPAVDDINAADKCDLIIRGLNFIKSGRTVSQVKWSIEDKTSAIANKDATVAGVEALEVHHNKKDKSAAGLPEAIFNQLSLLFQDGNYGRKSLTNNIKSLLLQHTDPEWIVAVLMRMVEKRDEIKAKAAYFKKSFAAEKAIREGKGLQGQMSFSPQESTKVTEKNTPQNYSSTQGTMERLQEQEERERFASMYNEKLNQLKMNYIFEYMVEKVADYVDYLQTDSPVFERKFFSEWEAKKPSEQAKRFFGTWLIRNFGTAEDKEFLAEGLDGFIQRQVVLA</sequence>
<comment type="similarity">
    <text evidence="1">Belongs to the initiator RepB protein family.</text>
</comment>
<feature type="region of interest" description="Disordered" evidence="2">
    <location>
        <begin position="390"/>
        <end position="421"/>
    </location>
</feature>
<evidence type="ECO:0000313" key="4">
    <source>
        <dbReference type="EMBL" id="BDD01962.1"/>
    </source>
</evidence>
<evidence type="ECO:0000256" key="1">
    <source>
        <dbReference type="ARBA" id="ARBA00038283"/>
    </source>
</evidence>
<organism evidence="4 5">
    <name type="scientific">Persicobacter psychrovividus</name>
    <dbReference type="NCBI Taxonomy" id="387638"/>
    <lineage>
        <taxon>Bacteria</taxon>
        <taxon>Pseudomonadati</taxon>
        <taxon>Bacteroidota</taxon>
        <taxon>Cytophagia</taxon>
        <taxon>Cytophagales</taxon>
        <taxon>Persicobacteraceae</taxon>
        <taxon>Persicobacter</taxon>
    </lineage>
</organism>
<feature type="compositionally biased region" description="Polar residues" evidence="2">
    <location>
        <begin position="393"/>
        <end position="420"/>
    </location>
</feature>
<proteinExistence type="inferred from homology"/>
<dbReference type="SUPFAM" id="SSF46785">
    <property type="entry name" value="Winged helix' DNA-binding domain"/>
    <property type="match status" value="1"/>
</dbReference>
<dbReference type="Pfam" id="PF01051">
    <property type="entry name" value="Rep3_N"/>
    <property type="match status" value="1"/>
</dbReference>
<dbReference type="Gene3D" id="1.10.10.10">
    <property type="entry name" value="Winged helix-like DNA-binding domain superfamily/Winged helix DNA-binding domain"/>
    <property type="match status" value="1"/>
</dbReference>
<gene>
    <name evidence="4" type="ORF">PEPS_42420</name>
</gene>